<comment type="caution">
    <text evidence="1">The sequence shown here is derived from an EMBL/GenBank/DDBJ whole genome shotgun (WGS) entry which is preliminary data.</text>
</comment>
<protein>
    <submittedName>
        <fullName evidence="1">Uncharacterized protein</fullName>
    </submittedName>
</protein>
<name>A0AAV3UKI2_9EURY</name>
<evidence type="ECO:0000313" key="1">
    <source>
        <dbReference type="EMBL" id="GAA5054410.1"/>
    </source>
</evidence>
<proteinExistence type="predicted"/>
<dbReference type="EMBL" id="BAABKX010000013">
    <property type="protein sequence ID" value="GAA5054410.1"/>
    <property type="molecule type" value="Genomic_DNA"/>
</dbReference>
<reference evidence="1 2" key="1">
    <citation type="journal article" date="2019" name="Int. J. Syst. Evol. Microbiol.">
        <title>The Global Catalogue of Microorganisms (GCM) 10K type strain sequencing project: providing services to taxonomists for standard genome sequencing and annotation.</title>
        <authorList>
            <consortium name="The Broad Institute Genomics Platform"/>
            <consortium name="The Broad Institute Genome Sequencing Center for Infectious Disease"/>
            <person name="Wu L."/>
            <person name="Ma J."/>
        </authorList>
    </citation>
    <scope>NUCLEOTIDE SEQUENCE [LARGE SCALE GENOMIC DNA]</scope>
    <source>
        <strain evidence="1 2">JCM 17504</strain>
    </source>
</reference>
<gene>
    <name evidence="1" type="ORF">GCM10025751_32900</name>
</gene>
<dbReference type="RefSeq" id="WP_227778366.1">
    <property type="nucleotide sequence ID" value="NZ_BAABKX010000013.1"/>
</dbReference>
<accession>A0AAV3UKI2</accession>
<evidence type="ECO:0000313" key="2">
    <source>
        <dbReference type="Proteomes" id="UP001501729"/>
    </source>
</evidence>
<keyword evidence="2" id="KW-1185">Reference proteome</keyword>
<organism evidence="1 2">
    <name type="scientific">Haladaptatus pallidirubidus</name>
    <dbReference type="NCBI Taxonomy" id="1008152"/>
    <lineage>
        <taxon>Archaea</taxon>
        <taxon>Methanobacteriati</taxon>
        <taxon>Methanobacteriota</taxon>
        <taxon>Stenosarchaea group</taxon>
        <taxon>Halobacteria</taxon>
        <taxon>Halobacteriales</taxon>
        <taxon>Haladaptataceae</taxon>
        <taxon>Haladaptatus</taxon>
    </lineage>
</organism>
<dbReference type="AlphaFoldDB" id="A0AAV3UKI2"/>
<sequence>MPTLEIHTFETYDSFAGEWHSETLSDTDISLEDARDRRLLNEQGTRQLWQLLGLLDDEELVIQLPEWLADEKGDFTKKATPTMFVGRVTRETEKAVLFEDSAVVRSLMSLAHQIHSLENGLSRTGDDDDRHDQLESRLREKQAAFRKREEMVGFRDEWIPKSQIQLAFQREGTGTHRP</sequence>
<dbReference type="GeneID" id="68616665"/>
<dbReference type="Proteomes" id="UP001501729">
    <property type="component" value="Unassembled WGS sequence"/>
</dbReference>